<sequence length="518" mass="55995">MATTEETKEITPLGLGDFARGLGLLLVVPSLVLGLVIAAHAAQASAPLRPGAPPWMVDADTTPQRLAIQQAALDTMVRAARRESRAAHSTVVTVAHRAVLVLTPRPHPYGVRALRRVPRAATMLSGHRLLVRVPIVVARGARLVLGSWHVRQLLLESSSLGGASIMGMRGTIRLTGTAQQPLRITSVQPGTHVPDTTIDDGRPFLLERSGSMRLRYVHADDLGFGEGTSSGVAWVGRAGAPALGVVTHSTFTHDRFGAYTYRARHMTWAYDTFDDNQAYGFDPHDFSDDFVVHDDLAMRNGRHGIIFSRGCEGNVIERNTAAFNRGHGFMIDDGRSGVTSGPRRMVGSSHNLLSQNRAVGNGHSGFEVEGGQGNEVRLNQSVANYTGIRFRSQASGDIESNDIRRSRLYGVDIEASAGRVRVRNNLGTGSWSDFTADRTVRAVANHFDVVQARSSAHGRRELTGLLTRSAAFLEFRPGATIWLVVLLVPLGAVAVKLPRSCRASGDDARSLPRGREDP</sequence>
<feature type="transmembrane region" description="Helical" evidence="1">
    <location>
        <begin position="21"/>
        <end position="42"/>
    </location>
</feature>
<proteinExistence type="predicted"/>
<dbReference type="EMBL" id="CP077062">
    <property type="protein sequence ID" value="QWZ09970.1"/>
    <property type="molecule type" value="Genomic_DNA"/>
</dbReference>
<dbReference type="Proteomes" id="UP000683575">
    <property type="component" value="Chromosome"/>
</dbReference>
<protein>
    <submittedName>
        <fullName evidence="3">Right-handed parallel beta-helix repeat-containing protein</fullName>
    </submittedName>
</protein>
<dbReference type="Pfam" id="PF13229">
    <property type="entry name" value="Beta_helix"/>
    <property type="match status" value="1"/>
</dbReference>
<name>A0A975T1M9_9ACTN</name>
<dbReference type="SMART" id="SM00710">
    <property type="entry name" value="PbH1"/>
    <property type="match status" value="4"/>
</dbReference>
<feature type="transmembrane region" description="Helical" evidence="1">
    <location>
        <begin position="479"/>
        <end position="497"/>
    </location>
</feature>
<keyword evidence="4" id="KW-1185">Reference proteome</keyword>
<dbReference type="AlphaFoldDB" id="A0A975T1M9"/>
<accession>A0A975T1M9</accession>
<evidence type="ECO:0000313" key="4">
    <source>
        <dbReference type="Proteomes" id="UP000683575"/>
    </source>
</evidence>
<reference evidence="3" key="1">
    <citation type="submission" date="2021-06" db="EMBL/GenBank/DDBJ databases">
        <title>Complete genome sequence of Nocardioides sp. G188.</title>
        <authorList>
            <person name="Im W.-T."/>
        </authorList>
    </citation>
    <scope>NUCLEOTIDE SEQUENCE</scope>
    <source>
        <strain evidence="3">G188</strain>
    </source>
</reference>
<dbReference type="InterPro" id="IPR039448">
    <property type="entry name" value="Beta_helix"/>
</dbReference>
<keyword evidence="1" id="KW-1133">Transmembrane helix</keyword>
<gene>
    <name evidence="3" type="ORF">KRR39_09695</name>
</gene>
<dbReference type="KEGG" id="nps:KRR39_09695"/>
<keyword evidence="1" id="KW-0812">Transmembrane</keyword>
<evidence type="ECO:0000313" key="3">
    <source>
        <dbReference type="EMBL" id="QWZ09970.1"/>
    </source>
</evidence>
<evidence type="ECO:0000259" key="2">
    <source>
        <dbReference type="Pfam" id="PF13229"/>
    </source>
</evidence>
<keyword evidence="1" id="KW-0472">Membrane</keyword>
<evidence type="ECO:0000256" key="1">
    <source>
        <dbReference type="SAM" id="Phobius"/>
    </source>
</evidence>
<organism evidence="3 4">
    <name type="scientific">Nocardioides panacis</name>
    <dbReference type="NCBI Taxonomy" id="2849501"/>
    <lineage>
        <taxon>Bacteria</taxon>
        <taxon>Bacillati</taxon>
        <taxon>Actinomycetota</taxon>
        <taxon>Actinomycetes</taxon>
        <taxon>Propionibacteriales</taxon>
        <taxon>Nocardioidaceae</taxon>
        <taxon>Nocardioides</taxon>
    </lineage>
</organism>
<feature type="domain" description="Right handed beta helix" evidence="2">
    <location>
        <begin position="348"/>
        <end position="425"/>
    </location>
</feature>
<dbReference type="InterPro" id="IPR006626">
    <property type="entry name" value="PbH1"/>
</dbReference>
<dbReference type="RefSeq" id="WP_216941816.1">
    <property type="nucleotide sequence ID" value="NZ_CP077062.1"/>
</dbReference>